<dbReference type="RefSeq" id="WP_141107358.1">
    <property type="nucleotide sequence ID" value="NZ_FZOK01000002.1"/>
</dbReference>
<gene>
    <name evidence="8" type="ORF">SAMN06295967_102227</name>
</gene>
<dbReference type="Gene3D" id="1.10.287.110">
    <property type="entry name" value="DnaJ domain"/>
    <property type="match status" value="1"/>
</dbReference>
<dbReference type="AlphaFoldDB" id="A0A239BBR0"/>
<organism evidence="8 9">
    <name type="scientific">Belliella buryatensis</name>
    <dbReference type="NCBI Taxonomy" id="1500549"/>
    <lineage>
        <taxon>Bacteria</taxon>
        <taxon>Pseudomonadati</taxon>
        <taxon>Bacteroidota</taxon>
        <taxon>Cytophagia</taxon>
        <taxon>Cytophagales</taxon>
        <taxon>Cyclobacteriaceae</taxon>
        <taxon>Belliella</taxon>
    </lineage>
</organism>
<dbReference type="CDD" id="cd06257">
    <property type="entry name" value="DnaJ"/>
    <property type="match status" value="1"/>
</dbReference>
<keyword evidence="2" id="KW-1003">Cell membrane</keyword>
<keyword evidence="3 6" id="KW-0812">Transmembrane</keyword>
<keyword evidence="9" id="KW-1185">Reference proteome</keyword>
<protein>
    <submittedName>
        <fullName evidence="8">RDD family protein</fullName>
    </submittedName>
</protein>
<proteinExistence type="predicted"/>
<evidence type="ECO:0000256" key="3">
    <source>
        <dbReference type="ARBA" id="ARBA00022692"/>
    </source>
</evidence>
<evidence type="ECO:0000256" key="4">
    <source>
        <dbReference type="ARBA" id="ARBA00022989"/>
    </source>
</evidence>
<dbReference type="InterPro" id="IPR010432">
    <property type="entry name" value="RDD"/>
</dbReference>
<dbReference type="SMART" id="SM00271">
    <property type="entry name" value="DnaJ"/>
    <property type="match status" value="1"/>
</dbReference>
<accession>A0A239BBR0</accession>
<name>A0A239BBR0_9BACT</name>
<dbReference type="EMBL" id="FZOK01000002">
    <property type="protein sequence ID" value="SNS04604.1"/>
    <property type="molecule type" value="Genomic_DNA"/>
</dbReference>
<dbReference type="PANTHER" id="PTHR36115">
    <property type="entry name" value="PROLINE-RICH ANTIGEN HOMOLOG-RELATED"/>
    <property type="match status" value="1"/>
</dbReference>
<comment type="subcellular location">
    <subcellularLocation>
        <location evidence="1">Cell membrane</location>
        <topology evidence="1">Multi-pass membrane protein</topology>
    </subcellularLocation>
</comment>
<feature type="transmembrane region" description="Helical" evidence="6">
    <location>
        <begin position="292"/>
        <end position="311"/>
    </location>
</feature>
<feature type="transmembrane region" description="Helical" evidence="6">
    <location>
        <begin position="216"/>
        <end position="236"/>
    </location>
</feature>
<evidence type="ECO:0000256" key="1">
    <source>
        <dbReference type="ARBA" id="ARBA00004651"/>
    </source>
</evidence>
<dbReference type="InterPro" id="IPR001623">
    <property type="entry name" value="DnaJ_domain"/>
</dbReference>
<dbReference type="PANTHER" id="PTHR36115:SF6">
    <property type="entry name" value="PROLINE-RICH ANTIGEN HOMOLOG"/>
    <property type="match status" value="1"/>
</dbReference>
<evidence type="ECO:0000259" key="7">
    <source>
        <dbReference type="PROSITE" id="PS50076"/>
    </source>
</evidence>
<feature type="transmembrane region" description="Helical" evidence="6">
    <location>
        <begin position="242"/>
        <end position="259"/>
    </location>
</feature>
<evidence type="ECO:0000256" key="5">
    <source>
        <dbReference type="ARBA" id="ARBA00023136"/>
    </source>
</evidence>
<evidence type="ECO:0000256" key="6">
    <source>
        <dbReference type="SAM" id="Phobius"/>
    </source>
</evidence>
<dbReference type="SUPFAM" id="SSF46565">
    <property type="entry name" value="Chaperone J-domain"/>
    <property type="match status" value="1"/>
</dbReference>
<keyword evidence="4 6" id="KW-1133">Transmembrane helix</keyword>
<evidence type="ECO:0000256" key="2">
    <source>
        <dbReference type="ARBA" id="ARBA00022475"/>
    </source>
</evidence>
<dbReference type="Proteomes" id="UP000198480">
    <property type="component" value="Unassembled WGS sequence"/>
</dbReference>
<dbReference type="GO" id="GO:0005886">
    <property type="term" value="C:plasma membrane"/>
    <property type="evidence" value="ECO:0007669"/>
    <property type="project" value="UniProtKB-SubCell"/>
</dbReference>
<dbReference type="OrthoDB" id="9793824at2"/>
<dbReference type="Pfam" id="PF00226">
    <property type="entry name" value="DnaJ"/>
    <property type="match status" value="1"/>
</dbReference>
<feature type="domain" description="J" evidence="7">
    <location>
        <begin position="16"/>
        <end position="81"/>
    </location>
</feature>
<dbReference type="PRINTS" id="PR00625">
    <property type="entry name" value="JDOMAIN"/>
</dbReference>
<sequence>MILMDFPSIEKNKMTNYYEILGLSRDASQSEIREAYRKLAFKFHPDKNNGDIYIENLFKKIQRAFIVLSNPEERYNYDISFFGSSQSIKKPEIIFFNSDSIEVGENKKEITFYWDVKNATTIELKPFGNVDSFGKKTIKFNKMNRPSFEVFLNATNSSGTVNQVIQLKNERLKNVDVSRGNIYSTTYSSTGYRSFDSEKKNQNSQPDNLASIGKRVGALFIDALILSVFFNVIFGLSRDENLKALLPIFAVIYFTFFESSKHQATLGKMLFRIKVIDLNGNRLSQLNSLGRSLGRVLSGMTLLIGYIMAIFRDDNKTLHDIIAETFVVEAR</sequence>
<dbReference type="PROSITE" id="PS50076">
    <property type="entry name" value="DNAJ_2"/>
    <property type="match status" value="1"/>
</dbReference>
<evidence type="ECO:0000313" key="9">
    <source>
        <dbReference type="Proteomes" id="UP000198480"/>
    </source>
</evidence>
<dbReference type="InterPro" id="IPR051791">
    <property type="entry name" value="Pra-immunoreactive"/>
</dbReference>
<reference evidence="9" key="1">
    <citation type="submission" date="2017-06" db="EMBL/GenBank/DDBJ databases">
        <authorList>
            <person name="Varghese N."/>
            <person name="Submissions S."/>
        </authorList>
    </citation>
    <scope>NUCLEOTIDE SEQUENCE [LARGE SCALE GENOMIC DNA]</scope>
    <source>
        <strain evidence="9">5C</strain>
    </source>
</reference>
<evidence type="ECO:0000313" key="8">
    <source>
        <dbReference type="EMBL" id="SNS04604.1"/>
    </source>
</evidence>
<keyword evidence="5 6" id="KW-0472">Membrane</keyword>
<dbReference type="InterPro" id="IPR036869">
    <property type="entry name" value="J_dom_sf"/>
</dbReference>
<dbReference type="Pfam" id="PF06271">
    <property type="entry name" value="RDD"/>
    <property type="match status" value="1"/>
</dbReference>